<dbReference type="InterPro" id="IPR027417">
    <property type="entry name" value="P-loop_NTPase"/>
</dbReference>
<dbReference type="AlphaFoldDB" id="A0A6A5AUM4"/>
<organism evidence="16 17">
    <name type="scientific">Aphanomyces astaci</name>
    <name type="common">Crayfish plague agent</name>
    <dbReference type="NCBI Taxonomy" id="112090"/>
    <lineage>
        <taxon>Eukaryota</taxon>
        <taxon>Sar</taxon>
        <taxon>Stramenopiles</taxon>
        <taxon>Oomycota</taxon>
        <taxon>Saprolegniomycetes</taxon>
        <taxon>Saprolegniales</taxon>
        <taxon>Verrucalvaceae</taxon>
        <taxon>Aphanomyces</taxon>
    </lineage>
</organism>
<comment type="similarity">
    <text evidence="4">Belongs to the dynein light intermediate chain family.</text>
</comment>
<feature type="region of interest" description="Disordered" evidence="15">
    <location>
        <begin position="291"/>
        <end position="353"/>
    </location>
</feature>
<protein>
    <recommendedName>
        <fullName evidence="5">Cytoplasmic dynein 2 light intermediate chain 1</fullName>
    </recommendedName>
</protein>
<evidence type="ECO:0000256" key="10">
    <source>
        <dbReference type="ARBA" id="ARBA00023017"/>
    </source>
</evidence>
<dbReference type="Pfam" id="PF05783">
    <property type="entry name" value="DLIC"/>
    <property type="match status" value="1"/>
</dbReference>
<name>A0A6A5AUM4_APHAT</name>
<evidence type="ECO:0000256" key="4">
    <source>
        <dbReference type="ARBA" id="ARBA00006831"/>
    </source>
</evidence>
<keyword evidence="7" id="KW-0963">Cytoplasm</keyword>
<evidence type="ECO:0000256" key="14">
    <source>
        <dbReference type="ARBA" id="ARBA00023273"/>
    </source>
</evidence>
<reference evidence="16 17" key="1">
    <citation type="submission" date="2019-06" db="EMBL/GenBank/DDBJ databases">
        <title>Genomics analysis of Aphanomyces spp. identifies a new class of oomycete effector associated with host adaptation.</title>
        <authorList>
            <person name="Gaulin E."/>
        </authorList>
    </citation>
    <scope>NUCLEOTIDE SEQUENCE [LARGE SCALE GENOMIC DNA]</scope>
    <source>
        <strain evidence="16 17">E</strain>
    </source>
</reference>
<dbReference type="GO" id="GO:0005813">
    <property type="term" value="C:centrosome"/>
    <property type="evidence" value="ECO:0007669"/>
    <property type="project" value="UniProtKB-SubCell"/>
</dbReference>
<sequence length="353" mass="38784">MESKDIFARLAADAKASNNEADGNVNADDSYLVVIGPKNSGKTALVLYFLNPNKGNFDEPKPTAALDYVYARRAVAGSNKKAVAHIWELATTKKVLELLKVPLSPERLPKSTLMLVLDLSVPGDVVPSLVYWIALVRKLVADTIPTSSSEALVLAKYGDKHPDRRDVSPVAVPLLIVGAKYDTFRDEDSVKRKGLIQAVRFMAHAVGATVLFTSVKDKTLATQFRAALNAALYRTDGSGKSTKEVDKGLFVPAGTDSFEEIGLPKGARVTDFEESNLDKRIKLWAKATAELYPPVTPPPEGGKETVDDDKDEGDEKYPEPSIDALRKQKREELRRYKEKKMDKKPSAKKDAKE</sequence>
<proteinExistence type="inferred from homology"/>
<keyword evidence="13" id="KW-0206">Cytoskeleton</keyword>
<keyword evidence="9" id="KW-0970">Cilium biogenesis/degradation</keyword>
<evidence type="ECO:0000256" key="1">
    <source>
        <dbReference type="ARBA" id="ARBA00004120"/>
    </source>
</evidence>
<dbReference type="PANTHER" id="PTHR13236">
    <property type="entry name" value="DYNEIN 2 LIGHT INTERMEDIATE CHAIN, ISOFORM 2"/>
    <property type="match status" value="1"/>
</dbReference>
<dbReference type="GO" id="GO:0035721">
    <property type="term" value="P:intraciliary retrograde transport"/>
    <property type="evidence" value="ECO:0007669"/>
    <property type="project" value="InterPro"/>
</dbReference>
<keyword evidence="6" id="KW-0217">Developmental protein</keyword>
<dbReference type="VEuPathDB" id="FungiDB:H257_11203"/>
<dbReference type="GO" id="GO:0036064">
    <property type="term" value="C:ciliary basal body"/>
    <property type="evidence" value="ECO:0007669"/>
    <property type="project" value="TreeGrafter"/>
</dbReference>
<evidence type="ECO:0000256" key="15">
    <source>
        <dbReference type="SAM" id="MobiDB-lite"/>
    </source>
</evidence>
<keyword evidence="8" id="KW-0493">Microtubule</keyword>
<dbReference type="Gene3D" id="3.40.50.300">
    <property type="entry name" value="P-loop containing nucleotide triphosphate hydrolases"/>
    <property type="match status" value="1"/>
</dbReference>
<evidence type="ECO:0000256" key="5">
    <source>
        <dbReference type="ARBA" id="ARBA00018863"/>
    </source>
</evidence>
<evidence type="ECO:0000256" key="13">
    <source>
        <dbReference type="ARBA" id="ARBA00023212"/>
    </source>
</evidence>
<evidence type="ECO:0000256" key="8">
    <source>
        <dbReference type="ARBA" id="ARBA00022701"/>
    </source>
</evidence>
<dbReference type="GO" id="GO:0005930">
    <property type="term" value="C:axoneme"/>
    <property type="evidence" value="ECO:0007669"/>
    <property type="project" value="UniProtKB-SubCell"/>
</dbReference>
<dbReference type="SUPFAM" id="SSF52540">
    <property type="entry name" value="P-loop containing nucleoside triphosphate hydrolases"/>
    <property type="match status" value="1"/>
</dbReference>
<gene>
    <name evidence="16" type="ORF">AaE_000284</name>
</gene>
<evidence type="ECO:0000313" key="17">
    <source>
        <dbReference type="Proteomes" id="UP000469452"/>
    </source>
</evidence>
<dbReference type="Proteomes" id="UP000469452">
    <property type="component" value="Unassembled WGS sequence"/>
</dbReference>
<comment type="subcellular location">
    <subcellularLocation>
        <location evidence="3">Cytoplasm</location>
        <location evidence="3">Cytoskeleton</location>
        <location evidence="3">Cilium axoneme</location>
    </subcellularLocation>
    <subcellularLocation>
        <location evidence="1">Cytoplasm</location>
        <location evidence="1">Cytoskeleton</location>
        <location evidence="1">Cilium basal body</location>
    </subcellularLocation>
    <subcellularLocation>
        <location evidence="2">Cytoplasm</location>
        <location evidence="2">Cytoskeleton</location>
        <location evidence="2">Microtubule organizing center</location>
        <location evidence="2">Centrosome</location>
    </subcellularLocation>
</comment>
<evidence type="ECO:0000313" key="16">
    <source>
        <dbReference type="EMBL" id="KAF0776016.1"/>
    </source>
</evidence>
<evidence type="ECO:0000256" key="6">
    <source>
        <dbReference type="ARBA" id="ARBA00022473"/>
    </source>
</evidence>
<evidence type="ECO:0000256" key="2">
    <source>
        <dbReference type="ARBA" id="ARBA00004300"/>
    </source>
</evidence>
<keyword evidence="11" id="KW-0969">Cilium</keyword>
<feature type="compositionally biased region" description="Basic and acidic residues" evidence="15">
    <location>
        <begin position="313"/>
        <end position="353"/>
    </location>
</feature>
<evidence type="ECO:0000256" key="11">
    <source>
        <dbReference type="ARBA" id="ARBA00023069"/>
    </source>
</evidence>
<dbReference type="GO" id="GO:0005874">
    <property type="term" value="C:microtubule"/>
    <property type="evidence" value="ECO:0007669"/>
    <property type="project" value="UniProtKB-KW"/>
</dbReference>
<dbReference type="GO" id="GO:0005868">
    <property type="term" value="C:cytoplasmic dynein complex"/>
    <property type="evidence" value="ECO:0007669"/>
    <property type="project" value="InterPro"/>
</dbReference>
<dbReference type="EMBL" id="VJMI01000563">
    <property type="protein sequence ID" value="KAF0776016.1"/>
    <property type="molecule type" value="Genomic_DNA"/>
</dbReference>
<evidence type="ECO:0000256" key="9">
    <source>
        <dbReference type="ARBA" id="ARBA00022794"/>
    </source>
</evidence>
<dbReference type="InterPro" id="IPR022780">
    <property type="entry name" value="Dynein_light_int_chain"/>
</dbReference>
<keyword evidence="12" id="KW-0505">Motor protein</keyword>
<evidence type="ECO:0000256" key="3">
    <source>
        <dbReference type="ARBA" id="ARBA00004430"/>
    </source>
</evidence>
<dbReference type="PANTHER" id="PTHR13236:SF0">
    <property type="entry name" value="CYTOPLASMIC DYNEIN 2 LIGHT INTERMEDIATE CHAIN 1"/>
    <property type="match status" value="1"/>
</dbReference>
<dbReference type="GO" id="GO:0045504">
    <property type="term" value="F:dynein heavy chain binding"/>
    <property type="evidence" value="ECO:0007669"/>
    <property type="project" value="TreeGrafter"/>
</dbReference>
<accession>A0A6A5AUM4</accession>
<keyword evidence="10" id="KW-0243">Dynein</keyword>
<evidence type="ECO:0000256" key="7">
    <source>
        <dbReference type="ARBA" id="ARBA00022490"/>
    </source>
</evidence>
<dbReference type="InterPro" id="IPR040045">
    <property type="entry name" value="DYNC2LI1"/>
</dbReference>
<keyword evidence="14" id="KW-0966">Cell projection</keyword>
<dbReference type="GO" id="GO:0035735">
    <property type="term" value="P:intraciliary transport involved in cilium assembly"/>
    <property type="evidence" value="ECO:0007669"/>
    <property type="project" value="InterPro"/>
</dbReference>
<comment type="caution">
    <text evidence="16">The sequence shown here is derived from an EMBL/GenBank/DDBJ whole genome shotgun (WGS) entry which is preliminary data.</text>
</comment>
<evidence type="ECO:0000256" key="12">
    <source>
        <dbReference type="ARBA" id="ARBA00023175"/>
    </source>
</evidence>